<proteinExistence type="inferred from homology"/>
<evidence type="ECO:0000256" key="5">
    <source>
        <dbReference type="ARBA" id="ARBA00023002"/>
    </source>
</evidence>
<dbReference type="EMBL" id="AAMO01000008">
    <property type="protein sequence ID" value="EAQ02257.1"/>
    <property type="molecule type" value="Genomic_DNA"/>
</dbReference>
<name>A3U0G6_PSEBH</name>
<dbReference type="Proteomes" id="UP000004318">
    <property type="component" value="Unassembled WGS sequence"/>
</dbReference>
<comment type="similarity">
    <text evidence="2 6">Belongs to the zinc-containing alcohol dehydrogenase family.</text>
</comment>
<protein>
    <submittedName>
        <fullName evidence="9">Putative oxidoreductase protein</fullName>
    </submittedName>
</protein>
<dbReference type="InterPro" id="IPR002328">
    <property type="entry name" value="ADH_Zn_CS"/>
</dbReference>
<dbReference type="AlphaFoldDB" id="A3U0G6"/>
<evidence type="ECO:0000256" key="1">
    <source>
        <dbReference type="ARBA" id="ARBA00001947"/>
    </source>
</evidence>
<keyword evidence="10" id="KW-1185">Reference proteome</keyword>
<evidence type="ECO:0000256" key="7">
    <source>
        <dbReference type="SAM" id="MobiDB-lite"/>
    </source>
</evidence>
<comment type="cofactor">
    <cofactor evidence="1 6">
        <name>Zn(2+)</name>
        <dbReference type="ChEBI" id="CHEBI:29105"/>
    </cofactor>
</comment>
<sequence>MLAAQVIGPGQVEMTEQPLPEPGPGEVRVRLEGCGVCASNLGPWSGPEWMEFPLPPGELGHEGWGRVDALGAGVPHDRLGERVAVFGGRSFATHEVVAQDAALPIPAALGDRPMPAEPFGCAVSIFRAARVEPGDTVAIIGIGFLGAVLTQLATRAGARVIAISRRQESLDLAAGMGAAEVVAMADHGEVLEKLGTLTGGQGCDVVVECTGYQWPLDMAAEILRESGRLVIAGYHQDGPRQVNMQLWNWRAFEIANAHVRDRATNLAAMQEAMRLVDEGVLTTEELLTHEYPLDRLGAALDATRDKPDGFVKAVVVMP</sequence>
<dbReference type="Pfam" id="PF08240">
    <property type="entry name" value="ADH_N"/>
    <property type="match status" value="1"/>
</dbReference>
<keyword evidence="4 6" id="KW-0862">Zinc</keyword>
<evidence type="ECO:0000256" key="4">
    <source>
        <dbReference type="ARBA" id="ARBA00022833"/>
    </source>
</evidence>
<accession>A3U0G6</accession>
<dbReference type="STRING" id="252305.OB2597_19281"/>
<dbReference type="InterPro" id="IPR020843">
    <property type="entry name" value="ER"/>
</dbReference>
<evidence type="ECO:0000256" key="6">
    <source>
        <dbReference type="RuleBase" id="RU361277"/>
    </source>
</evidence>
<dbReference type="SUPFAM" id="SSF51735">
    <property type="entry name" value="NAD(P)-binding Rossmann-fold domains"/>
    <property type="match status" value="1"/>
</dbReference>
<reference evidence="9 10" key="1">
    <citation type="journal article" date="2010" name="J. Bacteriol.">
        <title>Genome sequences of Oceanicola granulosus HTCC2516(T) and Oceanicola batsensis HTCC2597(TDelta).</title>
        <authorList>
            <person name="Thrash J.C."/>
            <person name="Cho J.C."/>
            <person name="Vergin K.L."/>
            <person name="Giovannoni S.J."/>
        </authorList>
    </citation>
    <scope>NUCLEOTIDE SEQUENCE [LARGE SCALE GENOMIC DNA]</scope>
    <source>
        <strain evidence="10">ATCC BAA-863 / DSM 15984 / KCTC 12145 / HTCC2597</strain>
    </source>
</reference>
<keyword evidence="3 6" id="KW-0479">Metal-binding</keyword>
<dbReference type="CDD" id="cd08269">
    <property type="entry name" value="Zn_ADH9"/>
    <property type="match status" value="1"/>
</dbReference>
<dbReference type="Pfam" id="PF00107">
    <property type="entry name" value="ADH_zinc_N"/>
    <property type="match status" value="1"/>
</dbReference>
<gene>
    <name evidence="9" type="ORF">OB2597_19281</name>
</gene>
<dbReference type="InterPro" id="IPR036291">
    <property type="entry name" value="NAD(P)-bd_dom_sf"/>
</dbReference>
<dbReference type="InterPro" id="IPR011032">
    <property type="entry name" value="GroES-like_sf"/>
</dbReference>
<keyword evidence="5" id="KW-0560">Oxidoreductase</keyword>
<dbReference type="OrthoDB" id="9806940at2"/>
<organism evidence="9 10">
    <name type="scientific">Pseudooceanicola batsensis (strain ATCC BAA-863 / DSM 15984 / KCTC 12145 / HTCC2597)</name>
    <name type="common">Oceanicola batsensis</name>
    <dbReference type="NCBI Taxonomy" id="252305"/>
    <lineage>
        <taxon>Bacteria</taxon>
        <taxon>Pseudomonadati</taxon>
        <taxon>Pseudomonadota</taxon>
        <taxon>Alphaproteobacteria</taxon>
        <taxon>Rhodobacterales</taxon>
        <taxon>Paracoccaceae</taxon>
        <taxon>Pseudooceanicola</taxon>
    </lineage>
</organism>
<dbReference type="Gene3D" id="3.90.180.10">
    <property type="entry name" value="Medium-chain alcohol dehydrogenases, catalytic domain"/>
    <property type="match status" value="2"/>
</dbReference>
<evidence type="ECO:0000313" key="10">
    <source>
        <dbReference type="Proteomes" id="UP000004318"/>
    </source>
</evidence>
<dbReference type="PANTHER" id="PTHR43350:SF17">
    <property type="entry name" value="NAD-DEPENDENT ALCOHOL DEHYDROGENASE"/>
    <property type="match status" value="1"/>
</dbReference>
<evidence type="ECO:0000259" key="8">
    <source>
        <dbReference type="SMART" id="SM00829"/>
    </source>
</evidence>
<dbReference type="HOGENOM" id="CLU_026673_11_0_5"/>
<comment type="caution">
    <text evidence="9">The sequence shown here is derived from an EMBL/GenBank/DDBJ whole genome shotgun (WGS) entry which is preliminary data.</text>
</comment>
<feature type="domain" description="Enoyl reductase (ER)" evidence="8">
    <location>
        <begin position="8"/>
        <end position="315"/>
    </location>
</feature>
<dbReference type="SMART" id="SM00829">
    <property type="entry name" value="PKS_ER"/>
    <property type="match status" value="1"/>
</dbReference>
<feature type="region of interest" description="Disordered" evidence="7">
    <location>
        <begin position="1"/>
        <end position="23"/>
    </location>
</feature>
<evidence type="ECO:0000313" key="9">
    <source>
        <dbReference type="EMBL" id="EAQ02257.1"/>
    </source>
</evidence>
<evidence type="ECO:0000256" key="3">
    <source>
        <dbReference type="ARBA" id="ARBA00022723"/>
    </source>
</evidence>
<dbReference type="PROSITE" id="PS00059">
    <property type="entry name" value="ADH_ZINC"/>
    <property type="match status" value="1"/>
</dbReference>
<dbReference type="GO" id="GO:0008270">
    <property type="term" value="F:zinc ion binding"/>
    <property type="evidence" value="ECO:0007669"/>
    <property type="project" value="InterPro"/>
</dbReference>
<dbReference type="PANTHER" id="PTHR43350">
    <property type="entry name" value="NAD-DEPENDENT ALCOHOL DEHYDROGENASE"/>
    <property type="match status" value="1"/>
</dbReference>
<dbReference type="SUPFAM" id="SSF50129">
    <property type="entry name" value="GroES-like"/>
    <property type="match status" value="1"/>
</dbReference>
<evidence type="ECO:0000256" key="2">
    <source>
        <dbReference type="ARBA" id="ARBA00008072"/>
    </source>
</evidence>
<dbReference type="Gene3D" id="3.40.50.720">
    <property type="entry name" value="NAD(P)-binding Rossmann-like Domain"/>
    <property type="match status" value="1"/>
</dbReference>
<dbReference type="GO" id="GO:0016616">
    <property type="term" value="F:oxidoreductase activity, acting on the CH-OH group of donors, NAD or NADP as acceptor"/>
    <property type="evidence" value="ECO:0007669"/>
    <property type="project" value="UniProtKB-ARBA"/>
</dbReference>
<dbReference type="InterPro" id="IPR013154">
    <property type="entry name" value="ADH-like_N"/>
</dbReference>
<dbReference type="InterPro" id="IPR013149">
    <property type="entry name" value="ADH-like_C"/>
</dbReference>